<dbReference type="SUPFAM" id="SSF82689">
    <property type="entry name" value="Mechanosensitive channel protein MscS (YggB), C-terminal domain"/>
    <property type="match status" value="1"/>
</dbReference>
<evidence type="ECO:0000256" key="4">
    <source>
        <dbReference type="ARBA" id="ARBA00022692"/>
    </source>
</evidence>
<dbReference type="SUPFAM" id="SSF50182">
    <property type="entry name" value="Sm-like ribonucleoproteins"/>
    <property type="match status" value="1"/>
</dbReference>
<dbReference type="EMBL" id="JBHMDG010000016">
    <property type="protein sequence ID" value="MFB9314213.1"/>
    <property type="molecule type" value="Genomic_DNA"/>
</dbReference>
<keyword evidence="6 7" id="KW-0472">Membrane</keyword>
<organism evidence="11 12">
    <name type="scientific">Nocardioides plantarum</name>
    <dbReference type="NCBI Taxonomy" id="29299"/>
    <lineage>
        <taxon>Bacteria</taxon>
        <taxon>Bacillati</taxon>
        <taxon>Actinomycetota</taxon>
        <taxon>Actinomycetes</taxon>
        <taxon>Propionibacteriales</taxon>
        <taxon>Nocardioidaceae</taxon>
        <taxon>Nocardioides</taxon>
    </lineage>
</organism>
<dbReference type="Proteomes" id="UP001589750">
    <property type="component" value="Unassembled WGS sequence"/>
</dbReference>
<evidence type="ECO:0000256" key="3">
    <source>
        <dbReference type="ARBA" id="ARBA00022475"/>
    </source>
</evidence>
<dbReference type="Pfam" id="PF21082">
    <property type="entry name" value="MS_channel_3rd"/>
    <property type="match status" value="1"/>
</dbReference>
<gene>
    <name evidence="11" type="ORF">ACFFRI_14255</name>
</gene>
<dbReference type="Gene3D" id="2.30.30.60">
    <property type="match status" value="1"/>
</dbReference>
<dbReference type="PANTHER" id="PTHR30460:SF0">
    <property type="entry name" value="MODERATE CONDUCTANCE MECHANOSENSITIVE CHANNEL YBIO"/>
    <property type="match status" value="1"/>
</dbReference>
<protein>
    <submittedName>
        <fullName evidence="11">Mechanosensitive ion channel family protein</fullName>
    </submittedName>
</protein>
<dbReference type="InterPro" id="IPR049142">
    <property type="entry name" value="MS_channel_1st"/>
</dbReference>
<evidence type="ECO:0000256" key="5">
    <source>
        <dbReference type="ARBA" id="ARBA00022989"/>
    </source>
</evidence>
<proteinExistence type="inferred from homology"/>
<feature type="transmembrane region" description="Helical" evidence="7">
    <location>
        <begin position="136"/>
        <end position="158"/>
    </location>
</feature>
<keyword evidence="4 7" id="KW-0812">Transmembrane</keyword>
<evidence type="ECO:0000256" key="6">
    <source>
        <dbReference type="ARBA" id="ARBA00023136"/>
    </source>
</evidence>
<dbReference type="InterPro" id="IPR011014">
    <property type="entry name" value="MscS_channel_TM-2"/>
</dbReference>
<evidence type="ECO:0000259" key="9">
    <source>
        <dbReference type="Pfam" id="PF21082"/>
    </source>
</evidence>
<feature type="transmembrane region" description="Helical" evidence="7">
    <location>
        <begin position="52"/>
        <end position="73"/>
    </location>
</feature>
<feature type="transmembrane region" description="Helical" evidence="7">
    <location>
        <begin position="110"/>
        <end position="130"/>
    </location>
</feature>
<evidence type="ECO:0000256" key="2">
    <source>
        <dbReference type="ARBA" id="ARBA00008017"/>
    </source>
</evidence>
<comment type="subcellular location">
    <subcellularLocation>
        <location evidence="1">Cell membrane</location>
        <topology evidence="1">Multi-pass membrane protein</topology>
    </subcellularLocation>
</comment>
<reference evidence="11 12" key="1">
    <citation type="submission" date="2024-09" db="EMBL/GenBank/DDBJ databases">
        <authorList>
            <person name="Sun Q."/>
            <person name="Mori K."/>
        </authorList>
    </citation>
    <scope>NUCLEOTIDE SEQUENCE [LARGE SCALE GENOMIC DNA]</scope>
    <source>
        <strain evidence="11 12">JCM 9626</strain>
    </source>
</reference>
<evidence type="ECO:0000259" key="10">
    <source>
        <dbReference type="Pfam" id="PF21088"/>
    </source>
</evidence>
<keyword evidence="12" id="KW-1185">Reference proteome</keyword>
<accession>A0ABV5KBW1</accession>
<evidence type="ECO:0000313" key="12">
    <source>
        <dbReference type="Proteomes" id="UP001589750"/>
    </source>
</evidence>
<dbReference type="Gene3D" id="1.10.287.1260">
    <property type="match status" value="1"/>
</dbReference>
<evidence type="ECO:0000256" key="7">
    <source>
        <dbReference type="SAM" id="Phobius"/>
    </source>
</evidence>
<keyword evidence="5 7" id="KW-1133">Transmembrane helix</keyword>
<dbReference type="InterPro" id="IPR049278">
    <property type="entry name" value="MS_channel_C"/>
</dbReference>
<name>A0ABV5KBW1_9ACTN</name>
<dbReference type="InterPro" id="IPR023408">
    <property type="entry name" value="MscS_beta-dom_sf"/>
</dbReference>
<dbReference type="InterPro" id="IPR006685">
    <property type="entry name" value="MscS_channel_2nd"/>
</dbReference>
<dbReference type="Pfam" id="PF21088">
    <property type="entry name" value="MS_channel_1st"/>
    <property type="match status" value="1"/>
</dbReference>
<keyword evidence="3" id="KW-1003">Cell membrane</keyword>
<dbReference type="Gene3D" id="3.30.70.100">
    <property type="match status" value="1"/>
</dbReference>
<dbReference type="InterPro" id="IPR010920">
    <property type="entry name" value="LSM_dom_sf"/>
</dbReference>
<dbReference type="RefSeq" id="WP_246084172.1">
    <property type="nucleotide sequence ID" value="NZ_JBHMDG010000016.1"/>
</dbReference>
<dbReference type="InterPro" id="IPR011066">
    <property type="entry name" value="MscS_channel_C_sf"/>
</dbReference>
<dbReference type="InterPro" id="IPR045276">
    <property type="entry name" value="YbiO_bact"/>
</dbReference>
<sequence>MLVLTPDLHPSLQTTPSGAVADANPCASGETICHAVFDMTGNRDLADYSDVLIGRPLALLGLFALAFAIRWVAHKAIGRIAVRAAKGVLPDRVNLIATERRRQRAEAMASLFKSIVTGLIVAVFGTMMLSEVGVDIAPIIASAGIVGVALGFGAQSLVKDFLSGVFMIIEDQFGVGDVVDLGEATGVVEAVTLRVTRLRDVDGTVWYVPNGQVVRVGNQSQNWARTVLDVNVAYHEDLARVRRVLGEVAHDVWEDEDFKGQVIEKPEVWGVENLGIDGVLVRVVLKTTPGEQWGIAREMRQRIKSRFDHEGIEMALPQRVVWNRKEAATVPAIDDSATT</sequence>
<evidence type="ECO:0000313" key="11">
    <source>
        <dbReference type="EMBL" id="MFB9314213.1"/>
    </source>
</evidence>
<feature type="domain" description="Mechanosensitive ion channel MscS" evidence="8">
    <location>
        <begin position="157"/>
        <end position="220"/>
    </location>
</feature>
<feature type="domain" description="Mechanosensitive ion channel MscS C-terminal" evidence="9">
    <location>
        <begin position="227"/>
        <end position="314"/>
    </location>
</feature>
<dbReference type="Pfam" id="PF00924">
    <property type="entry name" value="MS_channel_2nd"/>
    <property type="match status" value="1"/>
</dbReference>
<dbReference type="PANTHER" id="PTHR30460">
    <property type="entry name" value="MODERATE CONDUCTANCE MECHANOSENSITIVE CHANNEL YBIO"/>
    <property type="match status" value="1"/>
</dbReference>
<comment type="caution">
    <text evidence="11">The sequence shown here is derived from an EMBL/GenBank/DDBJ whole genome shotgun (WGS) entry which is preliminary data.</text>
</comment>
<comment type="similarity">
    <text evidence="2">Belongs to the MscS (TC 1.A.23) family.</text>
</comment>
<dbReference type="SUPFAM" id="SSF82861">
    <property type="entry name" value="Mechanosensitive channel protein MscS (YggB), transmembrane region"/>
    <property type="match status" value="1"/>
</dbReference>
<feature type="domain" description="Mechanosensitive ion channel transmembrane helices 2/3" evidence="10">
    <location>
        <begin position="119"/>
        <end position="155"/>
    </location>
</feature>
<evidence type="ECO:0000259" key="8">
    <source>
        <dbReference type="Pfam" id="PF00924"/>
    </source>
</evidence>
<evidence type="ECO:0000256" key="1">
    <source>
        <dbReference type="ARBA" id="ARBA00004651"/>
    </source>
</evidence>